<keyword evidence="8" id="KW-1185">Reference proteome</keyword>
<dbReference type="SUPFAM" id="SSF46626">
    <property type="entry name" value="Cytochrome c"/>
    <property type="match status" value="1"/>
</dbReference>
<dbReference type="Proteomes" id="UP001161405">
    <property type="component" value="Unassembled WGS sequence"/>
</dbReference>
<evidence type="ECO:0000256" key="3">
    <source>
        <dbReference type="ARBA" id="ARBA00023004"/>
    </source>
</evidence>
<dbReference type="Gene3D" id="1.10.760.10">
    <property type="entry name" value="Cytochrome c-like domain"/>
    <property type="match status" value="1"/>
</dbReference>
<sequence>MMNRSAACIVGSLVAAAFMNQSLATLSFANGELLGGEILNIAGDVDYGAYLAGECVVCHRAGSEIPTLYNYDKTYFVDAMVRFQQGLRKNTTMRDIALQLGDEEIAALATYFERAAE</sequence>
<dbReference type="InterPro" id="IPR036909">
    <property type="entry name" value="Cyt_c-like_dom_sf"/>
</dbReference>
<keyword evidence="2 4" id="KW-0479">Metal-binding</keyword>
<dbReference type="EMBL" id="BSNI01000001">
    <property type="protein sequence ID" value="GLQ15922.1"/>
    <property type="molecule type" value="Genomic_DNA"/>
</dbReference>
<reference evidence="7" key="1">
    <citation type="journal article" date="2014" name="Int. J. Syst. Evol. Microbiol.">
        <title>Complete genome of a new Firmicutes species belonging to the dominant human colonic microbiota ('Ruminococcus bicirculans') reveals two chromosomes and a selective capacity to utilize plant glucans.</title>
        <authorList>
            <consortium name="NISC Comparative Sequencing Program"/>
            <person name="Wegmann U."/>
            <person name="Louis P."/>
            <person name="Goesmann A."/>
            <person name="Henrissat B."/>
            <person name="Duncan S.H."/>
            <person name="Flint H.J."/>
        </authorList>
    </citation>
    <scope>NUCLEOTIDE SEQUENCE</scope>
    <source>
        <strain evidence="7">NBRC 107169</strain>
    </source>
</reference>
<proteinExistence type="predicted"/>
<feature type="domain" description="Cytochrome c" evidence="6">
    <location>
        <begin position="43"/>
        <end position="116"/>
    </location>
</feature>
<dbReference type="InterPro" id="IPR009056">
    <property type="entry name" value="Cyt_c-like_dom"/>
</dbReference>
<evidence type="ECO:0000256" key="4">
    <source>
        <dbReference type="PROSITE-ProRule" id="PRU00433"/>
    </source>
</evidence>
<comment type="caution">
    <text evidence="7">The sequence shown here is derived from an EMBL/GenBank/DDBJ whole genome shotgun (WGS) entry which is preliminary data.</text>
</comment>
<evidence type="ECO:0000313" key="8">
    <source>
        <dbReference type="Proteomes" id="UP001161405"/>
    </source>
</evidence>
<feature type="chain" id="PRO_5045512608" description="Cytochrome c domain-containing protein" evidence="5">
    <location>
        <begin position="25"/>
        <end position="117"/>
    </location>
</feature>
<feature type="signal peptide" evidence="5">
    <location>
        <begin position="1"/>
        <end position="24"/>
    </location>
</feature>
<keyword evidence="1 4" id="KW-0349">Heme</keyword>
<reference evidence="7" key="2">
    <citation type="submission" date="2023-01" db="EMBL/GenBank/DDBJ databases">
        <title>Draft genome sequence of Maritalea porphyrae strain NBRC 107169.</title>
        <authorList>
            <person name="Sun Q."/>
            <person name="Mori K."/>
        </authorList>
    </citation>
    <scope>NUCLEOTIDE SEQUENCE</scope>
    <source>
        <strain evidence="7">NBRC 107169</strain>
    </source>
</reference>
<evidence type="ECO:0000256" key="1">
    <source>
        <dbReference type="ARBA" id="ARBA00022617"/>
    </source>
</evidence>
<keyword evidence="3 4" id="KW-0408">Iron</keyword>
<accession>A0ABQ5UPP6</accession>
<evidence type="ECO:0000256" key="2">
    <source>
        <dbReference type="ARBA" id="ARBA00022723"/>
    </source>
</evidence>
<evidence type="ECO:0000256" key="5">
    <source>
        <dbReference type="SAM" id="SignalP"/>
    </source>
</evidence>
<dbReference type="PROSITE" id="PS51007">
    <property type="entry name" value="CYTC"/>
    <property type="match status" value="1"/>
</dbReference>
<name>A0ABQ5UPP6_9HYPH</name>
<organism evidence="7 8">
    <name type="scientific">Maritalea porphyrae</name>
    <dbReference type="NCBI Taxonomy" id="880732"/>
    <lineage>
        <taxon>Bacteria</taxon>
        <taxon>Pseudomonadati</taxon>
        <taxon>Pseudomonadota</taxon>
        <taxon>Alphaproteobacteria</taxon>
        <taxon>Hyphomicrobiales</taxon>
        <taxon>Devosiaceae</taxon>
        <taxon>Maritalea</taxon>
    </lineage>
</organism>
<evidence type="ECO:0000259" key="6">
    <source>
        <dbReference type="PROSITE" id="PS51007"/>
    </source>
</evidence>
<protein>
    <recommendedName>
        <fullName evidence="6">Cytochrome c domain-containing protein</fullName>
    </recommendedName>
</protein>
<evidence type="ECO:0000313" key="7">
    <source>
        <dbReference type="EMBL" id="GLQ15922.1"/>
    </source>
</evidence>
<gene>
    <name evidence="7" type="ORF">GCM10007879_01710</name>
</gene>
<keyword evidence="5" id="KW-0732">Signal</keyword>